<dbReference type="FunFam" id="3.40.630.30:FF:000043">
    <property type="entry name" value="Glucosamine 6-phosphate N-acetyltransferase"/>
    <property type="match status" value="1"/>
</dbReference>
<dbReference type="InterPro" id="IPR000182">
    <property type="entry name" value="GNAT_dom"/>
</dbReference>
<dbReference type="PROSITE" id="PS51186">
    <property type="entry name" value="GNAT"/>
    <property type="match status" value="1"/>
</dbReference>
<dbReference type="AlphaFoldDB" id="A0A7J7J0R3"/>
<comment type="pathway">
    <text evidence="1 6">Nucleotide-sugar biosynthesis; UDP-N-acetyl-alpha-D-glucosamine biosynthesis; N-acetyl-alpha-D-glucosamine 1-phosphate from alpha-D-glucosamine 6-phosphate (route I): step 1/2.</text>
</comment>
<dbReference type="OrthoDB" id="10039976at2759"/>
<dbReference type="UniPathway" id="UPA00113">
    <property type="reaction ID" value="UER00529"/>
</dbReference>
<evidence type="ECO:0000313" key="9">
    <source>
        <dbReference type="Proteomes" id="UP000593567"/>
    </source>
</evidence>
<dbReference type="Proteomes" id="UP000593567">
    <property type="component" value="Unassembled WGS sequence"/>
</dbReference>
<evidence type="ECO:0000259" key="7">
    <source>
        <dbReference type="PROSITE" id="PS51186"/>
    </source>
</evidence>
<dbReference type="InterPro" id="IPR016181">
    <property type="entry name" value="Acyl_CoA_acyltransferase"/>
</dbReference>
<dbReference type="EMBL" id="VXIV02003213">
    <property type="protein sequence ID" value="KAF6019772.1"/>
    <property type="molecule type" value="Genomic_DNA"/>
</dbReference>
<dbReference type="InterPro" id="IPR039143">
    <property type="entry name" value="GNPNAT1-like"/>
</dbReference>
<proteinExistence type="inferred from homology"/>
<dbReference type="GO" id="GO:0004343">
    <property type="term" value="F:glucosamine 6-phosphate N-acetyltransferase activity"/>
    <property type="evidence" value="ECO:0007669"/>
    <property type="project" value="UniProtKB-UniRule"/>
</dbReference>
<keyword evidence="9" id="KW-1185">Reference proteome</keyword>
<dbReference type="PANTHER" id="PTHR13355">
    <property type="entry name" value="GLUCOSAMINE 6-PHOSPHATE N-ACETYLTRANSFERASE"/>
    <property type="match status" value="1"/>
</dbReference>
<sequence length="181" mass="20833">MSNPLFNASLLESLDFSDSEGIHFNPTITLKNPGNALTIRPLQRDDYDHGYYEVLRQLTTVGEPSLEDFQTRFDEMLACAGTYYVIVVEDTNTKQVVASCSLVIEKKFIRQCTKRGRIEDVVVDGSCRGKQLGKLLVLTAKKLARKLECYKLTLECEKDKIPFYEKFGFRNNECFYMVQRF</sequence>
<reference evidence="8" key="1">
    <citation type="submission" date="2020-06" db="EMBL/GenBank/DDBJ databases">
        <title>Draft genome of Bugula neritina, a colonial animal packing powerful symbionts and potential medicines.</title>
        <authorList>
            <person name="Rayko M."/>
        </authorList>
    </citation>
    <scope>NUCLEOTIDE SEQUENCE [LARGE SCALE GENOMIC DNA]</scope>
    <source>
        <strain evidence="8">Kwan_BN1</strain>
    </source>
</reference>
<dbReference type="Pfam" id="PF00583">
    <property type="entry name" value="Acetyltransf_1"/>
    <property type="match status" value="1"/>
</dbReference>
<gene>
    <name evidence="8" type="ORF">EB796_021915</name>
</gene>
<keyword evidence="3 6" id="KW-0808">Transferase</keyword>
<evidence type="ECO:0000256" key="5">
    <source>
        <dbReference type="ARBA" id="ARBA00048964"/>
    </source>
</evidence>
<evidence type="ECO:0000256" key="1">
    <source>
        <dbReference type="ARBA" id="ARBA00004832"/>
    </source>
</evidence>
<dbReference type="EC" id="2.3.1.4" evidence="6"/>
<dbReference type="SUPFAM" id="SSF55729">
    <property type="entry name" value="Acyl-CoA N-acyltransferases (Nat)"/>
    <property type="match status" value="1"/>
</dbReference>
<comment type="caution">
    <text evidence="8">The sequence shown here is derived from an EMBL/GenBank/DDBJ whole genome shotgun (WGS) entry which is preliminary data.</text>
</comment>
<dbReference type="Gene3D" id="3.40.630.30">
    <property type="match status" value="1"/>
</dbReference>
<keyword evidence="4 6" id="KW-0012">Acyltransferase</keyword>
<organism evidence="8 9">
    <name type="scientific">Bugula neritina</name>
    <name type="common">Brown bryozoan</name>
    <name type="synonym">Sertularia neritina</name>
    <dbReference type="NCBI Taxonomy" id="10212"/>
    <lineage>
        <taxon>Eukaryota</taxon>
        <taxon>Metazoa</taxon>
        <taxon>Spiralia</taxon>
        <taxon>Lophotrochozoa</taxon>
        <taxon>Bryozoa</taxon>
        <taxon>Gymnolaemata</taxon>
        <taxon>Cheilostomatida</taxon>
        <taxon>Flustrina</taxon>
        <taxon>Buguloidea</taxon>
        <taxon>Bugulidae</taxon>
        <taxon>Bugula</taxon>
    </lineage>
</organism>
<evidence type="ECO:0000313" key="8">
    <source>
        <dbReference type="EMBL" id="KAF6019772.1"/>
    </source>
</evidence>
<evidence type="ECO:0000256" key="6">
    <source>
        <dbReference type="RuleBase" id="RU365086"/>
    </source>
</evidence>
<accession>A0A7J7J0R3</accession>
<feature type="domain" description="N-acetyltransferase" evidence="7">
    <location>
        <begin position="37"/>
        <end position="181"/>
    </location>
</feature>
<protein>
    <recommendedName>
        <fullName evidence="6">Glucosamine 6-phosphate N-acetyltransferase</fullName>
        <ecNumber evidence="6">2.3.1.4</ecNumber>
    </recommendedName>
</protein>
<dbReference type="CDD" id="cd04301">
    <property type="entry name" value="NAT_SF"/>
    <property type="match status" value="1"/>
</dbReference>
<evidence type="ECO:0000256" key="3">
    <source>
        <dbReference type="ARBA" id="ARBA00022679"/>
    </source>
</evidence>
<comment type="catalytic activity">
    <reaction evidence="5 6">
        <text>D-glucosamine 6-phosphate + acetyl-CoA = N-acetyl-D-glucosamine 6-phosphate + CoA + H(+)</text>
        <dbReference type="Rhea" id="RHEA:10292"/>
        <dbReference type="ChEBI" id="CHEBI:15378"/>
        <dbReference type="ChEBI" id="CHEBI:57287"/>
        <dbReference type="ChEBI" id="CHEBI:57288"/>
        <dbReference type="ChEBI" id="CHEBI:57513"/>
        <dbReference type="ChEBI" id="CHEBI:58725"/>
        <dbReference type="EC" id="2.3.1.4"/>
    </reaction>
</comment>
<name>A0A7J7J0R3_BUGNE</name>
<evidence type="ECO:0000256" key="2">
    <source>
        <dbReference type="ARBA" id="ARBA00006048"/>
    </source>
</evidence>
<comment type="similarity">
    <text evidence="2 6">Belongs to the acetyltransferase family. GNA1 subfamily.</text>
</comment>
<dbReference type="PANTHER" id="PTHR13355:SF11">
    <property type="entry name" value="GLUCOSAMINE 6-PHOSPHATE N-ACETYLTRANSFERASE"/>
    <property type="match status" value="1"/>
</dbReference>
<dbReference type="GO" id="GO:0006048">
    <property type="term" value="P:UDP-N-acetylglucosamine biosynthetic process"/>
    <property type="evidence" value="ECO:0007669"/>
    <property type="project" value="UniProtKB-UniRule"/>
</dbReference>
<evidence type="ECO:0000256" key="4">
    <source>
        <dbReference type="ARBA" id="ARBA00023315"/>
    </source>
</evidence>